<evidence type="ECO:0000256" key="13">
    <source>
        <dbReference type="SAM" id="MobiDB-lite"/>
    </source>
</evidence>
<feature type="compositionally biased region" description="Pro residues" evidence="13">
    <location>
        <begin position="70"/>
        <end position="82"/>
    </location>
</feature>
<feature type="compositionally biased region" description="Basic and acidic residues" evidence="13">
    <location>
        <begin position="208"/>
        <end position="218"/>
    </location>
</feature>
<feature type="compositionally biased region" description="Basic residues" evidence="13">
    <location>
        <begin position="84"/>
        <end position="98"/>
    </location>
</feature>
<feature type="region of interest" description="Disordered" evidence="13">
    <location>
        <begin position="440"/>
        <end position="557"/>
    </location>
</feature>
<feature type="compositionally biased region" description="Basic and acidic residues" evidence="13">
    <location>
        <begin position="99"/>
        <end position="116"/>
    </location>
</feature>
<keyword evidence="16" id="KW-1185">Reference proteome</keyword>
<organism evidence="15 16">
    <name type="scientific">Saitozyma podzolica</name>
    <dbReference type="NCBI Taxonomy" id="1890683"/>
    <lineage>
        <taxon>Eukaryota</taxon>
        <taxon>Fungi</taxon>
        <taxon>Dikarya</taxon>
        <taxon>Basidiomycota</taxon>
        <taxon>Agaricomycotina</taxon>
        <taxon>Tremellomycetes</taxon>
        <taxon>Tremellales</taxon>
        <taxon>Trimorphomycetaceae</taxon>
        <taxon>Saitozyma</taxon>
    </lineage>
</organism>
<sequence>MTHPAVSGTPSLDPTPPAAPSSFPSRSSSSSQPTTITSNSSASASASTSNPTSSSHTARYIAPPAHLNLPAPPPANRLPPPKGRSSHHAGQRLNKLLKKGRDKDKDKDKDKGRHGDDDEEEWMIEGGGNPNGHSSSFGTAPVPVPVSGITNGGISLTRASADMVRPLDNPPISGESAMFDSQMTEVPAERKSHKGRSLAKKTSQLFNWRERDRSEADHASMTPSSQSSLNLPGGSRQASYSSTTSSETSTSNSHSNSNSAGRHFPSLTRPLSHHSRTKHSRRPSQDSQSSWQGAGTSGGAPKSSRSGSTSTYESPIDINGGSSSLPIPRRLPPHMSASVPSLSRNALPQPGPPSSTSNQSSIPSRMSSWFSNLLPSSAPTTESPLPPTDLAGSSYSPSRRGPSAAANFLYSARQKAVDGVRNLLDSEAQPDRCADTIWVMGVGHPGYRPSTPRNASATDLPELGDEAQARRGSGSSGRPSPPAKGDTGGLRPSAWPRKADAASQSSNGPTSPPNKGFGQLFTPSTLSLTTGSPSKDTESKTVAGESPGKMKKDRKEKEVLKWPEQFYDDFRSRVWCTYRSQYAPIASLPSKILIPSAEAYYAAFGPPADATAALQPTHDLPTVTGPQAKASSWGWARDERGLTSDSGWGCMLRTGQSMLANALIHLQLGRGWRVPLDKPTTAPRTVAEVEEIEAYAQYVRLMSWFLDDPSPLCPFSVHRMALIGKELGKEVGEWFGPSTAAGALKTLTNSFPICGLAVATATDSMVYKSDVYAASNLPSDGWADLADDITATPRSSSSPRGTLRWGDKAVLILIGLRLGLDGVNPIYYDSVKALFTFPQSVGIAGGRPSSSYYFVGTQANSLFYLDPHFTRPAIPLEVPPAPAKSDKSDPLGDQDEEEAVMVDKSAIEPASFESATQASHASHAPYTLDVVDVDDRSSDADSDLPPRPARTSTAAERLSGPISSMARSTPPSSPPRGTVAGDSPDTPVAPARATEPDVFDDGGAHSHSTPAESLPTPKPSARRSSATSSQDPRTRLDVDPQLLWYANAYPGNQLRTFHCEKVKKMPFSGLDPSMLLGFLVRNEADFEDFCERVAKDEPPSWDEDDDAGLESVSEPDLDEEIEDPAGDVEGDGDDNELVEVLSGEDDRVFDADTQGEAIRSAVGLVPLGSARRQGSPSKAPSTPTAPITAMDKPGGASSSTIPARGRTLEAEWDVAEERNGDDPEHPERSERAEHALRAEREETPLGAVLVEKPSFEVLRTDEIAPSKARRPGAEAGNASGAARPPPKPTGPSEGTTGSEAESLGMGEDSWVRPSKDEVVDVAGSGGVTEEGEGAGHS</sequence>
<feature type="compositionally biased region" description="Low complexity" evidence="13">
    <location>
        <begin position="1175"/>
        <end position="1189"/>
    </location>
</feature>
<evidence type="ECO:0000256" key="5">
    <source>
        <dbReference type="ARBA" id="ARBA00022490"/>
    </source>
</evidence>
<feature type="compositionally biased region" description="Basic and acidic residues" evidence="13">
    <location>
        <begin position="548"/>
        <end position="557"/>
    </location>
</feature>
<evidence type="ECO:0000256" key="7">
    <source>
        <dbReference type="ARBA" id="ARBA00022801"/>
    </source>
</evidence>
<dbReference type="PANTHER" id="PTHR22624">
    <property type="entry name" value="CYSTEINE PROTEASE ATG4"/>
    <property type="match status" value="1"/>
</dbReference>
<feature type="compositionally biased region" description="Low complexity" evidence="13">
    <location>
        <begin position="354"/>
        <end position="364"/>
    </location>
</feature>
<evidence type="ECO:0000259" key="14">
    <source>
        <dbReference type="Pfam" id="PF03416"/>
    </source>
</evidence>
<feature type="region of interest" description="Disordered" evidence="13">
    <location>
        <begin position="935"/>
        <end position="1035"/>
    </location>
</feature>
<keyword evidence="6 15" id="KW-0645">Protease</keyword>
<feature type="compositionally biased region" description="Polar residues" evidence="13">
    <location>
        <begin position="285"/>
        <end position="294"/>
    </location>
</feature>
<feature type="region of interest" description="Disordered" evidence="13">
    <location>
        <begin position="1095"/>
        <end position="1135"/>
    </location>
</feature>
<feature type="region of interest" description="Disordered" evidence="13">
    <location>
        <begin position="875"/>
        <end position="894"/>
    </location>
</feature>
<feature type="compositionally biased region" description="Basic and acidic residues" evidence="13">
    <location>
        <begin position="1309"/>
        <end position="1318"/>
    </location>
</feature>
<dbReference type="InterPro" id="IPR005078">
    <property type="entry name" value="Peptidase_C54"/>
</dbReference>
<feature type="compositionally biased region" description="Polar residues" evidence="13">
    <location>
        <begin position="365"/>
        <end position="383"/>
    </location>
</feature>
<dbReference type="GO" id="GO:0016485">
    <property type="term" value="P:protein processing"/>
    <property type="evidence" value="ECO:0007669"/>
    <property type="project" value="TreeGrafter"/>
</dbReference>
<keyword evidence="8" id="KW-0788">Thiol protease</keyword>
<dbReference type="PANTHER" id="PTHR22624:SF49">
    <property type="entry name" value="CYSTEINE PROTEASE"/>
    <property type="match status" value="1"/>
</dbReference>
<dbReference type="Pfam" id="PF03416">
    <property type="entry name" value="Peptidase_C54"/>
    <property type="match status" value="2"/>
</dbReference>
<feature type="compositionally biased region" description="Basic residues" evidence="13">
    <location>
        <begin position="271"/>
        <end position="282"/>
    </location>
</feature>
<accession>A0A427Y395</accession>
<dbReference type="GO" id="GO:0004197">
    <property type="term" value="F:cysteine-type endopeptidase activity"/>
    <property type="evidence" value="ECO:0007669"/>
    <property type="project" value="TreeGrafter"/>
</dbReference>
<keyword evidence="4" id="KW-0813">Transport</keyword>
<evidence type="ECO:0000256" key="11">
    <source>
        <dbReference type="ARBA" id="ARBA00029362"/>
    </source>
</evidence>
<dbReference type="GO" id="GO:0019786">
    <property type="term" value="F:protein-phosphatidylethanolamide deconjugating activity"/>
    <property type="evidence" value="ECO:0007669"/>
    <property type="project" value="InterPro"/>
</dbReference>
<feature type="compositionally biased region" description="Low complexity" evidence="13">
    <location>
        <begin position="391"/>
        <end position="403"/>
    </location>
</feature>
<evidence type="ECO:0000256" key="8">
    <source>
        <dbReference type="ARBA" id="ARBA00022807"/>
    </source>
</evidence>
<evidence type="ECO:0000256" key="3">
    <source>
        <dbReference type="ARBA" id="ARBA00010958"/>
    </source>
</evidence>
<protein>
    <recommendedName>
        <fullName evidence="12">Autophagy-related protein 4</fullName>
    </recommendedName>
</protein>
<feature type="domain" description="Peptidase C54 catalytic" evidence="14">
    <location>
        <begin position="1048"/>
        <end position="1092"/>
    </location>
</feature>
<keyword evidence="5" id="KW-0963">Cytoplasm</keyword>
<dbReference type="GO" id="GO:0000423">
    <property type="term" value="P:mitophagy"/>
    <property type="evidence" value="ECO:0007669"/>
    <property type="project" value="TreeGrafter"/>
</dbReference>
<dbReference type="OrthoDB" id="2960936at2759"/>
<dbReference type="GO" id="GO:0015031">
    <property type="term" value="P:protein transport"/>
    <property type="evidence" value="ECO:0007669"/>
    <property type="project" value="UniProtKB-KW"/>
</dbReference>
<evidence type="ECO:0000313" key="16">
    <source>
        <dbReference type="Proteomes" id="UP000279259"/>
    </source>
</evidence>
<evidence type="ECO:0000256" key="6">
    <source>
        <dbReference type="ARBA" id="ARBA00022670"/>
    </source>
</evidence>
<reference evidence="15 16" key="1">
    <citation type="submission" date="2018-11" db="EMBL/GenBank/DDBJ databases">
        <title>Genome sequence of Saitozyma podzolica DSM 27192.</title>
        <authorList>
            <person name="Aliyu H."/>
            <person name="Gorte O."/>
            <person name="Ochsenreither K."/>
        </authorList>
    </citation>
    <scope>NUCLEOTIDE SEQUENCE [LARGE SCALE GENOMIC DNA]</scope>
    <source>
        <strain evidence="15 16">DSM 27192</strain>
    </source>
</reference>
<dbReference type="Proteomes" id="UP000279259">
    <property type="component" value="Unassembled WGS sequence"/>
</dbReference>
<evidence type="ECO:0000256" key="4">
    <source>
        <dbReference type="ARBA" id="ARBA00022448"/>
    </source>
</evidence>
<keyword evidence="10" id="KW-0072">Autophagy</keyword>
<evidence type="ECO:0000256" key="12">
    <source>
        <dbReference type="ARBA" id="ARBA00030240"/>
    </source>
</evidence>
<dbReference type="GO" id="GO:0000045">
    <property type="term" value="P:autophagosome assembly"/>
    <property type="evidence" value="ECO:0007669"/>
    <property type="project" value="TreeGrafter"/>
</dbReference>
<feature type="compositionally biased region" description="Low complexity" evidence="13">
    <location>
        <begin position="522"/>
        <end position="534"/>
    </location>
</feature>
<evidence type="ECO:0000256" key="1">
    <source>
        <dbReference type="ARBA" id="ARBA00004329"/>
    </source>
</evidence>
<feature type="compositionally biased region" description="Low complexity" evidence="13">
    <location>
        <begin position="20"/>
        <end position="69"/>
    </location>
</feature>
<dbReference type="InterPro" id="IPR038765">
    <property type="entry name" value="Papain-like_cys_pep_sf"/>
</dbReference>
<feature type="region of interest" description="Disordered" evidence="13">
    <location>
        <begin position="1164"/>
        <end position="1248"/>
    </location>
</feature>
<comment type="subcellular location">
    <subcellularLocation>
        <location evidence="2">Cytoplasm</location>
    </subcellularLocation>
    <subcellularLocation>
        <location evidence="1">Preautophagosomal structure</location>
    </subcellularLocation>
</comment>
<keyword evidence="7" id="KW-0378">Hydrolase</keyword>
<dbReference type="GO" id="GO:0035973">
    <property type="term" value="P:aggrephagy"/>
    <property type="evidence" value="ECO:0007669"/>
    <property type="project" value="TreeGrafter"/>
</dbReference>
<evidence type="ECO:0000256" key="10">
    <source>
        <dbReference type="ARBA" id="ARBA00023006"/>
    </source>
</evidence>
<dbReference type="GO" id="GO:0034727">
    <property type="term" value="P:piecemeal microautophagy of the nucleus"/>
    <property type="evidence" value="ECO:0007669"/>
    <property type="project" value="TreeGrafter"/>
</dbReference>
<evidence type="ECO:0000256" key="9">
    <source>
        <dbReference type="ARBA" id="ARBA00022927"/>
    </source>
</evidence>
<evidence type="ECO:0000313" key="15">
    <source>
        <dbReference type="EMBL" id="RSH85582.1"/>
    </source>
</evidence>
<comment type="similarity">
    <text evidence="3">Belongs to the peptidase C54 family.</text>
</comment>
<gene>
    <name evidence="15" type="primary">ATG4</name>
    <name evidence="15" type="ORF">EHS25_003721</name>
</gene>
<comment type="caution">
    <text evidence="15">The sequence shown here is derived from an EMBL/GenBank/DDBJ whole genome shotgun (WGS) entry which is preliminary data.</text>
</comment>
<feature type="region of interest" description="Disordered" evidence="13">
    <location>
        <begin position="1260"/>
        <end position="1337"/>
    </location>
</feature>
<keyword evidence="9" id="KW-0653">Protein transport</keyword>
<dbReference type="STRING" id="1890683.A0A427Y395"/>
<dbReference type="GO" id="GO:0000407">
    <property type="term" value="C:phagophore assembly site"/>
    <property type="evidence" value="ECO:0007669"/>
    <property type="project" value="UniProtKB-SubCell"/>
</dbReference>
<feature type="region of interest" description="Disordered" evidence="13">
    <location>
        <begin position="161"/>
        <end position="403"/>
    </location>
</feature>
<feature type="compositionally biased region" description="Acidic residues" evidence="13">
    <location>
        <begin position="1099"/>
        <end position="1135"/>
    </location>
</feature>
<feature type="domain" description="Peptidase C54 catalytic" evidence="14">
    <location>
        <begin position="564"/>
        <end position="890"/>
    </location>
</feature>
<evidence type="ECO:0000256" key="2">
    <source>
        <dbReference type="ARBA" id="ARBA00004496"/>
    </source>
</evidence>
<dbReference type="InterPro" id="IPR046792">
    <property type="entry name" value="Peptidase_C54_cat"/>
</dbReference>
<comment type="catalytic activity">
    <reaction evidence="11">
        <text>[protein]-C-terminal L-amino acid-glycyl-phosphatidylethanolamide + H2O = [protein]-C-terminal L-amino acid-glycine + a 1,2-diacyl-sn-glycero-3-phosphoethanolamine</text>
        <dbReference type="Rhea" id="RHEA:67548"/>
        <dbReference type="Rhea" id="RHEA-COMP:17323"/>
        <dbReference type="Rhea" id="RHEA-COMP:17324"/>
        <dbReference type="ChEBI" id="CHEBI:15377"/>
        <dbReference type="ChEBI" id="CHEBI:64612"/>
        <dbReference type="ChEBI" id="CHEBI:172940"/>
        <dbReference type="ChEBI" id="CHEBI:172941"/>
    </reaction>
    <physiologicalReaction direction="left-to-right" evidence="11">
        <dbReference type="Rhea" id="RHEA:67549"/>
    </physiologicalReaction>
</comment>
<dbReference type="SUPFAM" id="SSF54001">
    <property type="entry name" value="Cysteine proteinases"/>
    <property type="match status" value="2"/>
</dbReference>
<proteinExistence type="inferred from homology"/>
<feature type="compositionally biased region" description="Polar residues" evidence="13">
    <location>
        <begin position="1022"/>
        <end position="1031"/>
    </location>
</feature>
<name>A0A427Y395_9TREE</name>
<feature type="compositionally biased region" description="Basic and acidic residues" evidence="13">
    <location>
        <begin position="1215"/>
        <end position="1243"/>
    </location>
</feature>
<dbReference type="EMBL" id="RSCD01000019">
    <property type="protein sequence ID" value="RSH85582.1"/>
    <property type="molecule type" value="Genomic_DNA"/>
</dbReference>
<feature type="compositionally biased region" description="Polar residues" evidence="13">
    <location>
        <begin position="221"/>
        <end position="230"/>
    </location>
</feature>
<feature type="region of interest" description="Disordered" evidence="13">
    <location>
        <begin position="1"/>
        <end position="144"/>
    </location>
</feature>
<feature type="compositionally biased region" description="Low complexity" evidence="13">
    <location>
        <begin position="239"/>
        <end position="259"/>
    </location>
</feature>
<feature type="compositionally biased region" description="Low complexity" evidence="13">
    <location>
        <begin position="303"/>
        <end position="314"/>
    </location>
</feature>
<feature type="compositionally biased region" description="Gly residues" evidence="13">
    <location>
        <begin position="1323"/>
        <end position="1337"/>
    </location>
</feature>